<comment type="similarity">
    <text evidence="1 6">Belongs to the glycosyl hydrolase 1 family.</text>
</comment>
<dbReference type="Proteomes" id="UP000324832">
    <property type="component" value="Unassembled WGS sequence"/>
</dbReference>
<evidence type="ECO:0000313" key="7">
    <source>
        <dbReference type="EMBL" id="VVC98968.1"/>
    </source>
</evidence>
<feature type="non-terminal residue" evidence="7">
    <location>
        <position position="1"/>
    </location>
</feature>
<evidence type="ECO:0000256" key="2">
    <source>
        <dbReference type="ARBA" id="ARBA00011738"/>
    </source>
</evidence>
<evidence type="ECO:0008006" key="9">
    <source>
        <dbReference type="Google" id="ProtNLM"/>
    </source>
</evidence>
<dbReference type="GO" id="GO:0008422">
    <property type="term" value="F:beta-glucosidase activity"/>
    <property type="evidence" value="ECO:0007669"/>
    <property type="project" value="TreeGrafter"/>
</dbReference>
<dbReference type="InterPro" id="IPR017853">
    <property type="entry name" value="GH"/>
</dbReference>
<keyword evidence="3" id="KW-0378">Hydrolase</keyword>
<dbReference type="PANTHER" id="PTHR10353:SF36">
    <property type="entry name" value="LP05116P"/>
    <property type="match status" value="1"/>
</dbReference>
<evidence type="ECO:0000256" key="1">
    <source>
        <dbReference type="ARBA" id="ARBA00010838"/>
    </source>
</evidence>
<evidence type="ECO:0000313" key="8">
    <source>
        <dbReference type="Proteomes" id="UP000324832"/>
    </source>
</evidence>
<keyword evidence="5" id="KW-0326">Glycosidase</keyword>
<comment type="subunit">
    <text evidence="2">Homodimer.</text>
</comment>
<dbReference type="InterPro" id="IPR001360">
    <property type="entry name" value="Glyco_hydro_1"/>
</dbReference>
<evidence type="ECO:0000256" key="6">
    <source>
        <dbReference type="RuleBase" id="RU003690"/>
    </source>
</evidence>
<evidence type="ECO:0000256" key="3">
    <source>
        <dbReference type="ARBA" id="ARBA00022801"/>
    </source>
</evidence>
<dbReference type="FunFam" id="3.20.20.80:FF:000013">
    <property type="entry name" value="lactase-phlorizin hydrolase"/>
    <property type="match status" value="1"/>
</dbReference>
<keyword evidence="4" id="KW-0325">Glycoprotein</keyword>
<evidence type="ECO:0000256" key="5">
    <source>
        <dbReference type="ARBA" id="ARBA00023295"/>
    </source>
</evidence>
<dbReference type="InterPro" id="IPR033132">
    <property type="entry name" value="GH_1_N_CS"/>
</dbReference>
<accession>A0A5E4QMR1</accession>
<gene>
    <name evidence="7" type="ORF">LSINAPIS_LOCUS9934</name>
</gene>
<name>A0A5E4QMR1_9NEOP</name>
<keyword evidence="8" id="KW-1185">Reference proteome</keyword>
<dbReference type="GO" id="GO:0005975">
    <property type="term" value="P:carbohydrate metabolic process"/>
    <property type="evidence" value="ECO:0007669"/>
    <property type="project" value="InterPro"/>
</dbReference>
<dbReference type="EMBL" id="FZQP02003889">
    <property type="protein sequence ID" value="VVC98968.1"/>
    <property type="molecule type" value="Genomic_DNA"/>
</dbReference>
<organism evidence="7 8">
    <name type="scientific">Leptidea sinapis</name>
    <dbReference type="NCBI Taxonomy" id="189913"/>
    <lineage>
        <taxon>Eukaryota</taxon>
        <taxon>Metazoa</taxon>
        <taxon>Ecdysozoa</taxon>
        <taxon>Arthropoda</taxon>
        <taxon>Hexapoda</taxon>
        <taxon>Insecta</taxon>
        <taxon>Pterygota</taxon>
        <taxon>Neoptera</taxon>
        <taxon>Endopterygota</taxon>
        <taxon>Lepidoptera</taxon>
        <taxon>Glossata</taxon>
        <taxon>Ditrysia</taxon>
        <taxon>Papilionoidea</taxon>
        <taxon>Pieridae</taxon>
        <taxon>Dismorphiinae</taxon>
        <taxon>Leptidea</taxon>
    </lineage>
</organism>
<dbReference type="SUPFAM" id="SSF51445">
    <property type="entry name" value="(Trans)glycosidases"/>
    <property type="match status" value="1"/>
</dbReference>
<sequence>HYSVFFSTLISATSRNFPADFKFGTSTAAYQIEGAWNLDGKGESIWDRYVHTKSKEVVNGSTGDVAADSYHHWREDVNLVAQLGLDFYRFSISWPRILPTGLPNKINKAGVKYYSDLIDALIARGIEPVVTLYHWDLPVKLQDLGGWTNPLIADWFEDYSRVIFSFYADRVKTWLTINEAIVVCDFNYNLGRYAPGIQESEIAPFLCNKNILLAHARAYRLYEREYKEKYNGKISLANNVLWIEPKEVPRDSFLAELGLEHMVGRYSHPIYSKKGGWPHSLEKHIRAYSLKQGYNTSCLPAFTEKEKKLIKGTADFYGLNYYTTRVIRPAQAGERGTWFVDGSPEINAMLEVPPDAKIGVSPLIANYPKGIRKMLSYLKSTYGDIEFLITENGYPDRGEIEDYERVKFLKDHLEQVYLAINVDNVKVTGYSYWSLIDTFEWLDGYSTTFGLFDVDFKDPKRHRYPRLSAFYYECIVNSNSLDVPDECVSTEALTHYNKNKLANNSEYLRVNYVLLILSLILILN</sequence>
<dbReference type="PROSITE" id="PS00653">
    <property type="entry name" value="GLYCOSYL_HYDROL_F1_2"/>
    <property type="match status" value="1"/>
</dbReference>
<evidence type="ECO:0000256" key="4">
    <source>
        <dbReference type="ARBA" id="ARBA00023180"/>
    </source>
</evidence>
<dbReference type="AlphaFoldDB" id="A0A5E4QMR1"/>
<proteinExistence type="inferred from homology"/>
<dbReference type="Gene3D" id="3.20.20.80">
    <property type="entry name" value="Glycosidases"/>
    <property type="match status" value="1"/>
</dbReference>
<dbReference type="PRINTS" id="PR00131">
    <property type="entry name" value="GLHYDRLASE1"/>
</dbReference>
<protein>
    <recommendedName>
        <fullName evidence="9">Myrosinase 1</fullName>
    </recommendedName>
</protein>
<dbReference type="PANTHER" id="PTHR10353">
    <property type="entry name" value="GLYCOSYL HYDROLASE"/>
    <property type="match status" value="1"/>
</dbReference>
<dbReference type="Pfam" id="PF00232">
    <property type="entry name" value="Glyco_hydro_1"/>
    <property type="match status" value="1"/>
</dbReference>
<reference evidence="7 8" key="1">
    <citation type="submission" date="2017-07" db="EMBL/GenBank/DDBJ databases">
        <authorList>
            <person name="Talla V."/>
            <person name="Backstrom N."/>
        </authorList>
    </citation>
    <scope>NUCLEOTIDE SEQUENCE [LARGE SCALE GENOMIC DNA]</scope>
</reference>